<keyword evidence="3" id="KW-1185">Reference proteome</keyword>
<evidence type="ECO:0000313" key="3">
    <source>
        <dbReference type="Proteomes" id="UP000184245"/>
    </source>
</evidence>
<dbReference type="AlphaFoldDB" id="A0A1M5B5A9"/>
<proteinExistence type="predicted"/>
<feature type="transmembrane region" description="Helical" evidence="1">
    <location>
        <begin position="79"/>
        <end position="103"/>
    </location>
</feature>
<accession>A0A1M5B5A9</accession>
<evidence type="ECO:0000256" key="1">
    <source>
        <dbReference type="SAM" id="Phobius"/>
    </source>
</evidence>
<keyword evidence="1" id="KW-0812">Transmembrane</keyword>
<dbReference type="STRING" id="1122155.SAMN02745158_03483"/>
<dbReference type="RefSeq" id="WP_072854025.1">
    <property type="nucleotide sequence ID" value="NZ_FQVI01000024.1"/>
</dbReference>
<dbReference type="EMBL" id="FQVI01000024">
    <property type="protein sequence ID" value="SHF37618.1"/>
    <property type="molecule type" value="Genomic_DNA"/>
</dbReference>
<gene>
    <name evidence="2" type="ORF">SAMN02745158_03483</name>
</gene>
<sequence>MDYNHMPGGFQNGPSYTNSSQQMSGLQNHSEGLATAALVLGICSIVFACCGGSLFFGALGIILALLSRGGSRMASNAKVGLGLSIGGFSLCLILVSVSVTSFLTTTDGQKFFTVMEQLMNGDLTFDSQQEMEQYLYDYFYNNDKGTVPETGGGSSIPPDTYSIPDGDGSYDDYYDYYDDFFDGGDYYDNGEDYYHQYKEHEI</sequence>
<keyword evidence="1" id="KW-0472">Membrane</keyword>
<protein>
    <recommendedName>
        <fullName evidence="4">DUF4190 domain-containing protein</fullName>
    </recommendedName>
</protein>
<dbReference type="OrthoDB" id="1976230at2"/>
<keyword evidence="1" id="KW-1133">Transmembrane helix</keyword>
<evidence type="ECO:0000313" key="2">
    <source>
        <dbReference type="EMBL" id="SHF37618.1"/>
    </source>
</evidence>
<feature type="transmembrane region" description="Helical" evidence="1">
    <location>
        <begin position="34"/>
        <end position="67"/>
    </location>
</feature>
<evidence type="ECO:0008006" key="4">
    <source>
        <dbReference type="Google" id="ProtNLM"/>
    </source>
</evidence>
<dbReference type="Proteomes" id="UP000184245">
    <property type="component" value="Unassembled WGS sequence"/>
</dbReference>
<reference evidence="2 3" key="1">
    <citation type="submission" date="2016-11" db="EMBL/GenBank/DDBJ databases">
        <authorList>
            <person name="Jaros S."/>
            <person name="Januszkiewicz K."/>
            <person name="Wedrychowicz H."/>
        </authorList>
    </citation>
    <scope>NUCLEOTIDE SEQUENCE [LARGE SCALE GENOMIC DNA]</scope>
    <source>
        <strain evidence="2 3">DSM 17459</strain>
    </source>
</reference>
<name>A0A1M5B5A9_9CLOT</name>
<organism evidence="2 3">
    <name type="scientific">Lactonifactor longoviformis DSM 17459</name>
    <dbReference type="NCBI Taxonomy" id="1122155"/>
    <lineage>
        <taxon>Bacteria</taxon>
        <taxon>Bacillati</taxon>
        <taxon>Bacillota</taxon>
        <taxon>Clostridia</taxon>
        <taxon>Eubacteriales</taxon>
        <taxon>Clostridiaceae</taxon>
        <taxon>Lactonifactor</taxon>
    </lineage>
</organism>